<evidence type="ECO:0000256" key="3">
    <source>
        <dbReference type="PROSITE-ProRule" id="PRU10141"/>
    </source>
</evidence>
<evidence type="ECO:0000256" key="2">
    <source>
        <dbReference type="ARBA" id="ARBA00022840"/>
    </source>
</evidence>
<evidence type="ECO:0000259" key="6">
    <source>
        <dbReference type="PROSITE" id="PS50011"/>
    </source>
</evidence>
<dbReference type="InterPro" id="IPR000719">
    <property type="entry name" value="Prot_kinase_dom"/>
</dbReference>
<evidence type="ECO:0000313" key="8">
    <source>
        <dbReference type="EMBL" id="CAF1626979.1"/>
    </source>
</evidence>
<dbReference type="InterPro" id="IPR008271">
    <property type="entry name" value="Ser/Thr_kinase_AS"/>
</dbReference>
<dbReference type="Proteomes" id="UP000663828">
    <property type="component" value="Unassembled WGS sequence"/>
</dbReference>
<dbReference type="Pfam" id="PF00069">
    <property type="entry name" value="Pkinase"/>
    <property type="match status" value="1"/>
</dbReference>
<dbReference type="InterPro" id="IPR017441">
    <property type="entry name" value="Protein_kinase_ATP_BS"/>
</dbReference>
<feature type="region of interest" description="Disordered" evidence="5">
    <location>
        <begin position="294"/>
        <end position="325"/>
    </location>
</feature>
<feature type="domain" description="Protein kinase" evidence="6">
    <location>
        <begin position="18"/>
        <end position="287"/>
    </location>
</feature>
<dbReference type="EMBL" id="CAJNOJ010000011">
    <property type="protein sequence ID" value="CAF0786995.1"/>
    <property type="molecule type" value="Genomic_DNA"/>
</dbReference>
<protein>
    <recommendedName>
        <fullName evidence="6">Protein kinase domain-containing protein</fullName>
    </recommendedName>
</protein>
<proteinExistence type="inferred from homology"/>
<reference evidence="7" key="1">
    <citation type="submission" date="2021-02" db="EMBL/GenBank/DDBJ databases">
        <authorList>
            <person name="Nowell W R."/>
        </authorList>
    </citation>
    <scope>NUCLEOTIDE SEQUENCE</scope>
</reference>
<comment type="similarity">
    <text evidence="4">Belongs to the protein kinase superfamily.</text>
</comment>
<evidence type="ECO:0000256" key="4">
    <source>
        <dbReference type="RuleBase" id="RU000304"/>
    </source>
</evidence>
<keyword evidence="4" id="KW-0418">Kinase</keyword>
<evidence type="ECO:0000313" key="9">
    <source>
        <dbReference type="Proteomes" id="UP000663828"/>
    </source>
</evidence>
<dbReference type="PROSITE" id="PS00108">
    <property type="entry name" value="PROTEIN_KINASE_ST"/>
    <property type="match status" value="1"/>
</dbReference>
<dbReference type="PROSITE" id="PS50011">
    <property type="entry name" value="PROTEIN_KINASE_DOM"/>
    <property type="match status" value="1"/>
</dbReference>
<dbReference type="PROSITE" id="PS00107">
    <property type="entry name" value="PROTEIN_KINASE_ATP"/>
    <property type="match status" value="1"/>
</dbReference>
<keyword evidence="9" id="KW-1185">Reference proteome</keyword>
<evidence type="ECO:0000313" key="7">
    <source>
        <dbReference type="EMBL" id="CAF0786995.1"/>
    </source>
</evidence>
<dbReference type="PANTHER" id="PTHR24359:SF1">
    <property type="entry name" value="INHIBITOR OF NUCLEAR FACTOR KAPPA-B KINASE EPSILON SUBUNIT HOMOLOG 1-RELATED"/>
    <property type="match status" value="1"/>
</dbReference>
<comment type="caution">
    <text evidence="7">The sequence shown here is derived from an EMBL/GenBank/DDBJ whole genome shotgun (WGS) entry which is preliminary data.</text>
</comment>
<dbReference type="GO" id="GO:0004674">
    <property type="term" value="F:protein serine/threonine kinase activity"/>
    <property type="evidence" value="ECO:0007669"/>
    <property type="project" value="UniProtKB-KW"/>
</dbReference>
<evidence type="ECO:0000256" key="5">
    <source>
        <dbReference type="SAM" id="MobiDB-lite"/>
    </source>
</evidence>
<dbReference type="Proteomes" id="UP000663852">
    <property type="component" value="Unassembled WGS sequence"/>
</dbReference>
<dbReference type="Gene3D" id="1.10.510.10">
    <property type="entry name" value="Transferase(Phosphotransferase) domain 1"/>
    <property type="match status" value="1"/>
</dbReference>
<accession>A0A813RWZ3</accession>
<keyword evidence="4" id="KW-0723">Serine/threonine-protein kinase</keyword>
<dbReference type="EMBL" id="CAJNOR010008000">
    <property type="protein sequence ID" value="CAF1626979.1"/>
    <property type="molecule type" value="Genomic_DNA"/>
</dbReference>
<dbReference type="SUPFAM" id="SSF56112">
    <property type="entry name" value="Protein kinase-like (PK-like)"/>
    <property type="match status" value="1"/>
</dbReference>
<dbReference type="PANTHER" id="PTHR24359">
    <property type="entry name" value="SERINE/THREONINE-PROTEIN KINASE SBK1"/>
    <property type="match status" value="1"/>
</dbReference>
<organism evidence="7 10">
    <name type="scientific">Adineta ricciae</name>
    <name type="common">Rotifer</name>
    <dbReference type="NCBI Taxonomy" id="249248"/>
    <lineage>
        <taxon>Eukaryota</taxon>
        <taxon>Metazoa</taxon>
        <taxon>Spiralia</taxon>
        <taxon>Gnathifera</taxon>
        <taxon>Rotifera</taxon>
        <taxon>Eurotatoria</taxon>
        <taxon>Bdelloidea</taxon>
        <taxon>Adinetida</taxon>
        <taxon>Adinetidae</taxon>
        <taxon>Adineta</taxon>
    </lineage>
</organism>
<keyword evidence="4" id="KW-0808">Transferase</keyword>
<gene>
    <name evidence="7" type="ORF">EDS130_LOCUS4141</name>
    <name evidence="8" type="ORF">XAT740_LOCUS51038</name>
</gene>
<dbReference type="OrthoDB" id="6513151at2759"/>
<dbReference type="InterPro" id="IPR011009">
    <property type="entry name" value="Kinase-like_dom_sf"/>
</dbReference>
<keyword evidence="1 3" id="KW-0547">Nucleotide-binding</keyword>
<keyword evidence="2 3" id="KW-0067">ATP-binding</keyword>
<evidence type="ECO:0000256" key="1">
    <source>
        <dbReference type="ARBA" id="ARBA00022741"/>
    </source>
</evidence>
<name>A0A813RWZ3_ADIRI</name>
<dbReference type="AlphaFoldDB" id="A0A813RWZ3"/>
<dbReference type="GO" id="GO:0005524">
    <property type="term" value="F:ATP binding"/>
    <property type="evidence" value="ECO:0007669"/>
    <property type="project" value="UniProtKB-UniRule"/>
</dbReference>
<feature type="binding site" evidence="3">
    <location>
        <position position="47"/>
    </location>
    <ligand>
        <name>ATP</name>
        <dbReference type="ChEBI" id="CHEBI:30616"/>
    </ligand>
</feature>
<evidence type="ECO:0000313" key="10">
    <source>
        <dbReference type="Proteomes" id="UP000663852"/>
    </source>
</evidence>
<dbReference type="SMART" id="SM00220">
    <property type="entry name" value="S_TKc"/>
    <property type="match status" value="1"/>
</dbReference>
<sequence>METTNDLLPTVADANERFRTIRELGSGTYGRVILALDRELQQRCALKILQKSTTKYRDFHREYNYSIVLSTHRSIINTFEGRCFQTADAYIIVQEYAPLGDLFESIPPQRGLPERAVKAIMKQVASALEFMHEQGLVHRDVKPENIMIFDADFRKVKLIDFGMTRRCGSYVRRLIGSIPYSPPEVCDAHSNDILVSSSMDVWAFGVLLFCSLTGNFPWEHAQESDVYYNEYLQWLRHHQMQSRYKLPSQWYKFSSRLMRIFRKMLDPDPLKRCEIIEISKYYDDRWINDQFNSHRRSSNEDEGVEEDFSSSGSGTECNTINSSTTSNTDFEELTQLMRNSLTGFDHLLTNDNLKSSSSATTAKTCC</sequence>